<dbReference type="Gene3D" id="1.10.287.1260">
    <property type="match status" value="1"/>
</dbReference>
<feature type="domain" description="Mechanosensitive ion channel MscS" evidence="8">
    <location>
        <begin position="108"/>
        <end position="172"/>
    </location>
</feature>
<dbReference type="PANTHER" id="PTHR30460">
    <property type="entry name" value="MODERATE CONDUCTANCE MECHANOSENSITIVE CHANNEL YBIO"/>
    <property type="match status" value="1"/>
</dbReference>
<dbReference type="Pfam" id="PF21082">
    <property type="entry name" value="MS_channel_3rd"/>
    <property type="match status" value="1"/>
</dbReference>
<reference evidence="11 12" key="1">
    <citation type="submission" date="2021-01" db="EMBL/GenBank/DDBJ databases">
        <title>Genomic Encyclopedia of Type Strains, Phase IV (KMG-IV): sequencing the most valuable type-strain genomes for metagenomic binning, comparative biology and taxonomic classification.</title>
        <authorList>
            <person name="Goeker M."/>
        </authorList>
    </citation>
    <scope>NUCLEOTIDE SEQUENCE [LARGE SCALE GENOMIC DNA]</scope>
    <source>
        <strain evidence="11 12">DSM 25540</strain>
    </source>
</reference>
<dbReference type="InterPro" id="IPR049142">
    <property type="entry name" value="MS_channel_1st"/>
</dbReference>
<evidence type="ECO:0000259" key="10">
    <source>
        <dbReference type="Pfam" id="PF21088"/>
    </source>
</evidence>
<keyword evidence="6 7" id="KW-0472">Membrane</keyword>
<accession>A0ABS2P7L8</accession>
<keyword evidence="5 7" id="KW-1133">Transmembrane helix</keyword>
<evidence type="ECO:0000259" key="9">
    <source>
        <dbReference type="Pfam" id="PF21082"/>
    </source>
</evidence>
<dbReference type="InterPro" id="IPR011014">
    <property type="entry name" value="MscS_channel_TM-2"/>
</dbReference>
<dbReference type="Gene3D" id="3.30.70.100">
    <property type="match status" value="1"/>
</dbReference>
<dbReference type="SUPFAM" id="SSF82689">
    <property type="entry name" value="Mechanosensitive channel protein MscS (YggB), C-terminal domain"/>
    <property type="match status" value="1"/>
</dbReference>
<dbReference type="Pfam" id="PF21088">
    <property type="entry name" value="MS_channel_1st"/>
    <property type="match status" value="1"/>
</dbReference>
<dbReference type="RefSeq" id="WP_338028742.1">
    <property type="nucleotide sequence ID" value="NZ_JAFBEC010000001.1"/>
</dbReference>
<evidence type="ECO:0000313" key="12">
    <source>
        <dbReference type="Proteomes" id="UP000741863"/>
    </source>
</evidence>
<feature type="transmembrane region" description="Helical" evidence="7">
    <location>
        <begin position="12"/>
        <end position="42"/>
    </location>
</feature>
<comment type="caution">
    <text evidence="11">The sequence shown here is derived from an EMBL/GenBank/DDBJ whole genome shotgun (WGS) entry which is preliminary data.</text>
</comment>
<evidence type="ECO:0000256" key="2">
    <source>
        <dbReference type="ARBA" id="ARBA00008017"/>
    </source>
</evidence>
<feature type="domain" description="Mechanosensitive ion channel MscS C-terminal" evidence="9">
    <location>
        <begin position="179"/>
        <end position="262"/>
    </location>
</feature>
<keyword evidence="4 7" id="KW-0812">Transmembrane</keyword>
<dbReference type="InterPro" id="IPR011066">
    <property type="entry name" value="MscS_channel_C_sf"/>
</dbReference>
<name>A0ABS2P7L8_9BACL</name>
<evidence type="ECO:0000256" key="3">
    <source>
        <dbReference type="ARBA" id="ARBA00022475"/>
    </source>
</evidence>
<keyword evidence="12" id="KW-1185">Reference proteome</keyword>
<dbReference type="SUPFAM" id="SSF82861">
    <property type="entry name" value="Mechanosensitive channel protein MscS (YggB), transmembrane region"/>
    <property type="match status" value="1"/>
</dbReference>
<dbReference type="Pfam" id="PF00924">
    <property type="entry name" value="MS_channel_2nd"/>
    <property type="match status" value="1"/>
</dbReference>
<evidence type="ECO:0000313" key="11">
    <source>
        <dbReference type="EMBL" id="MBM7631403.1"/>
    </source>
</evidence>
<dbReference type="InterPro" id="IPR023408">
    <property type="entry name" value="MscS_beta-dom_sf"/>
</dbReference>
<evidence type="ECO:0000256" key="6">
    <source>
        <dbReference type="ARBA" id="ARBA00023136"/>
    </source>
</evidence>
<sequence>MFDFDFQAIMSAAIPVLIEIVLIIVGYLIVRAVGASVITRIFKTVSEKRNIHPGRIKTLKNLVHSIFTYVLLFVFVLVFLGAFGVEIMPILAGAGVVGLAVAFGAQGLVSDIVTGFFLLIEKQIDAEDYVTVAGLDGIVEEVGLRTTRIRGFDGTLHFIPNRDITSVSNHSRGNMEAFIDIGISFNENINEAITVLQKATKELYEQDENIVEEPYVLGVSSFDEYDMKIRILTYTTNMNQWAVERKLRQVCKEALEEADIHIPVPKQVYVEEKQS</sequence>
<proteinExistence type="inferred from homology"/>
<dbReference type="InterPro" id="IPR045276">
    <property type="entry name" value="YbiO_bact"/>
</dbReference>
<dbReference type="SUPFAM" id="SSF50182">
    <property type="entry name" value="Sm-like ribonucleoproteins"/>
    <property type="match status" value="1"/>
</dbReference>
<evidence type="ECO:0000256" key="7">
    <source>
        <dbReference type="SAM" id="Phobius"/>
    </source>
</evidence>
<comment type="similarity">
    <text evidence="2">Belongs to the MscS (TC 1.A.23) family.</text>
</comment>
<evidence type="ECO:0000256" key="1">
    <source>
        <dbReference type="ARBA" id="ARBA00004651"/>
    </source>
</evidence>
<dbReference type="Gene3D" id="2.30.30.60">
    <property type="match status" value="1"/>
</dbReference>
<feature type="domain" description="Mechanosensitive ion channel transmembrane helices 2/3" evidence="10">
    <location>
        <begin position="66"/>
        <end position="106"/>
    </location>
</feature>
<feature type="transmembrane region" description="Helical" evidence="7">
    <location>
        <begin position="90"/>
        <end position="120"/>
    </location>
</feature>
<protein>
    <submittedName>
        <fullName evidence="11">Small conductance mechanosensitive channel</fullName>
    </submittedName>
</protein>
<evidence type="ECO:0000256" key="5">
    <source>
        <dbReference type="ARBA" id="ARBA00022989"/>
    </source>
</evidence>
<comment type="subcellular location">
    <subcellularLocation>
        <location evidence="1">Cell membrane</location>
        <topology evidence="1">Multi-pass membrane protein</topology>
    </subcellularLocation>
</comment>
<organism evidence="11 12">
    <name type="scientific">Geomicrobium sediminis</name>
    <dbReference type="NCBI Taxonomy" id="1347788"/>
    <lineage>
        <taxon>Bacteria</taxon>
        <taxon>Bacillati</taxon>
        <taxon>Bacillota</taxon>
        <taxon>Bacilli</taxon>
        <taxon>Bacillales</taxon>
        <taxon>Geomicrobium</taxon>
    </lineage>
</organism>
<dbReference type="PANTHER" id="PTHR30460:SF0">
    <property type="entry name" value="MODERATE CONDUCTANCE MECHANOSENSITIVE CHANNEL YBIO"/>
    <property type="match status" value="1"/>
</dbReference>
<gene>
    <name evidence="11" type="ORF">JOD17_000494</name>
</gene>
<dbReference type="InterPro" id="IPR010920">
    <property type="entry name" value="LSM_dom_sf"/>
</dbReference>
<evidence type="ECO:0000259" key="8">
    <source>
        <dbReference type="Pfam" id="PF00924"/>
    </source>
</evidence>
<dbReference type="InterPro" id="IPR049278">
    <property type="entry name" value="MS_channel_C"/>
</dbReference>
<evidence type="ECO:0000256" key="4">
    <source>
        <dbReference type="ARBA" id="ARBA00022692"/>
    </source>
</evidence>
<keyword evidence="3" id="KW-1003">Cell membrane</keyword>
<dbReference type="InterPro" id="IPR006685">
    <property type="entry name" value="MscS_channel_2nd"/>
</dbReference>
<feature type="transmembrane region" description="Helical" evidence="7">
    <location>
        <begin position="62"/>
        <end position="84"/>
    </location>
</feature>
<dbReference type="EMBL" id="JAFBEC010000001">
    <property type="protein sequence ID" value="MBM7631403.1"/>
    <property type="molecule type" value="Genomic_DNA"/>
</dbReference>
<dbReference type="Proteomes" id="UP000741863">
    <property type="component" value="Unassembled WGS sequence"/>
</dbReference>